<evidence type="ECO:0000313" key="2">
    <source>
        <dbReference type="Proteomes" id="UP001230649"/>
    </source>
</evidence>
<evidence type="ECO:0000313" key="1">
    <source>
        <dbReference type="EMBL" id="KAJ9111806.1"/>
    </source>
</evidence>
<proteinExistence type="predicted"/>
<reference evidence="1" key="1">
    <citation type="submission" date="2023-04" db="EMBL/GenBank/DDBJ databases">
        <title>Draft Genome sequencing of Naganishia species isolated from polar environments using Oxford Nanopore Technology.</title>
        <authorList>
            <person name="Leo P."/>
            <person name="Venkateswaran K."/>
        </authorList>
    </citation>
    <scope>NUCLEOTIDE SEQUENCE</scope>
    <source>
        <strain evidence="1">MNA-CCFEE 5262</strain>
    </source>
</reference>
<gene>
    <name evidence="1" type="ORF">QFC20_002393</name>
</gene>
<dbReference type="Proteomes" id="UP001230649">
    <property type="component" value="Unassembled WGS sequence"/>
</dbReference>
<accession>A0ACC2WLW9</accession>
<dbReference type="EMBL" id="JASBWS010000017">
    <property type="protein sequence ID" value="KAJ9111806.1"/>
    <property type="molecule type" value="Genomic_DNA"/>
</dbReference>
<comment type="caution">
    <text evidence="1">The sequence shown here is derived from an EMBL/GenBank/DDBJ whole genome shotgun (WGS) entry which is preliminary data.</text>
</comment>
<name>A0ACC2WLW9_9TREE</name>
<sequence length="229" mass="24495">MYTCLTPVKEAEFKASFTDWKERWPGLASSEVGQTASSNSSNSEERSLGTDVGTTLPGKGDASVDLPLSQEELKRFLAMYLEPEIASRANSPDNALKRMDGATFESSFTAYPEASAMQDKSPTNGDTFPAADLEGFEQRYPDLGSLVGPSLKRKPLQTNGGERSSVGSFETARTAFSVQGPTNGGELDLSFVFPANNSTEVGIQRPSGTLNGPSTHRASLRSTVNPEVL</sequence>
<keyword evidence="2" id="KW-1185">Reference proteome</keyword>
<organism evidence="1 2">
    <name type="scientific">Naganishia adeliensis</name>
    <dbReference type="NCBI Taxonomy" id="92952"/>
    <lineage>
        <taxon>Eukaryota</taxon>
        <taxon>Fungi</taxon>
        <taxon>Dikarya</taxon>
        <taxon>Basidiomycota</taxon>
        <taxon>Agaricomycotina</taxon>
        <taxon>Tremellomycetes</taxon>
        <taxon>Filobasidiales</taxon>
        <taxon>Filobasidiaceae</taxon>
        <taxon>Naganishia</taxon>
    </lineage>
</organism>
<protein>
    <submittedName>
        <fullName evidence="1">Uncharacterized protein</fullName>
    </submittedName>
</protein>